<dbReference type="OrthoDB" id="9811239at2"/>
<evidence type="ECO:0000313" key="3">
    <source>
        <dbReference type="Proteomes" id="UP000223749"/>
    </source>
</evidence>
<evidence type="ECO:0000259" key="1">
    <source>
        <dbReference type="Pfam" id="PF00534"/>
    </source>
</evidence>
<dbReference type="Gene3D" id="3.40.50.2000">
    <property type="entry name" value="Glycogen Phosphorylase B"/>
    <property type="match status" value="1"/>
</dbReference>
<dbReference type="RefSeq" id="WP_099440392.1">
    <property type="nucleotide sequence ID" value="NZ_CP024091.1"/>
</dbReference>
<accession>A0A2D1UAF7</accession>
<name>A0A2D1UAF7_9SPHI</name>
<feature type="domain" description="Glycosyl transferase family 1" evidence="1">
    <location>
        <begin position="209"/>
        <end position="365"/>
    </location>
</feature>
<evidence type="ECO:0000313" key="2">
    <source>
        <dbReference type="EMBL" id="ATP58494.1"/>
    </source>
</evidence>
<dbReference type="KEGG" id="pgs:CPT03_19510"/>
<proteinExistence type="predicted"/>
<dbReference type="CDD" id="cd03801">
    <property type="entry name" value="GT4_PimA-like"/>
    <property type="match status" value="1"/>
</dbReference>
<dbReference type="SUPFAM" id="SSF53756">
    <property type="entry name" value="UDP-Glycosyltransferase/glycogen phosphorylase"/>
    <property type="match status" value="1"/>
</dbReference>
<dbReference type="Pfam" id="PF00534">
    <property type="entry name" value="Glycos_transf_1"/>
    <property type="match status" value="1"/>
</dbReference>
<dbReference type="Proteomes" id="UP000223749">
    <property type="component" value="Chromosome"/>
</dbReference>
<dbReference type="InterPro" id="IPR001296">
    <property type="entry name" value="Glyco_trans_1"/>
</dbReference>
<dbReference type="AlphaFoldDB" id="A0A2D1UAF7"/>
<dbReference type="EMBL" id="CP024091">
    <property type="protein sequence ID" value="ATP58494.1"/>
    <property type="molecule type" value="Genomic_DNA"/>
</dbReference>
<keyword evidence="3" id="KW-1185">Reference proteome</keyword>
<sequence length="390" mass="45177">MLKKIKRFAENITALSKYSEITTQLSKKRNIYFFFPSWSFGGAERVHVDIMNLFNDPKPLCFITDRSITNGFQKEFEAAADVIELGRWAEKKELKKHLFKKIAKAINEQKNPVVSGWCSRFMYDMIPLLAPHVQIVDIMHNFTDDDKGIEWYSIPHVPRINKRIIVGKVLIEQFKELYRLNHVPDMYLERLTVIQNKIAFDGLFPLKDYEGALQILFVARNSPEKRPNVLIRIAEICHELNLPVEFKIIGDFKAEETIVPPNSYIVGEVHNKTILNNYYKEGHLLLLTSHRESWGLVVFEGMNLGVVPISTNVGELSNYISGQKENGILVENLDQVEDLARLFITEIQRFVTNRELLSQFSKNAFNTVKQLAEECDFDEAYKRELSFVSK</sequence>
<dbReference type="GO" id="GO:0016757">
    <property type="term" value="F:glycosyltransferase activity"/>
    <property type="evidence" value="ECO:0007669"/>
    <property type="project" value="InterPro"/>
</dbReference>
<organism evidence="2 3">
    <name type="scientific">Pedobacter ginsengisoli</name>
    <dbReference type="NCBI Taxonomy" id="363852"/>
    <lineage>
        <taxon>Bacteria</taxon>
        <taxon>Pseudomonadati</taxon>
        <taxon>Bacteroidota</taxon>
        <taxon>Sphingobacteriia</taxon>
        <taxon>Sphingobacteriales</taxon>
        <taxon>Sphingobacteriaceae</taxon>
        <taxon>Pedobacter</taxon>
    </lineage>
</organism>
<reference evidence="2 3" key="1">
    <citation type="submission" date="2017-10" db="EMBL/GenBank/DDBJ databases">
        <title>Whole genome of Pedobacter ginsengisoli T01R-27 isolated from tomato rhizosphere.</title>
        <authorList>
            <person name="Weon H.-Y."/>
            <person name="Lee S.A."/>
            <person name="Sang M.K."/>
            <person name="Song J."/>
        </authorList>
    </citation>
    <scope>NUCLEOTIDE SEQUENCE [LARGE SCALE GENOMIC DNA]</scope>
    <source>
        <strain evidence="2 3">T01R-27</strain>
    </source>
</reference>
<protein>
    <recommendedName>
        <fullName evidence="1">Glycosyl transferase family 1 domain-containing protein</fullName>
    </recommendedName>
</protein>
<dbReference type="PANTHER" id="PTHR12526">
    <property type="entry name" value="GLYCOSYLTRANSFERASE"/>
    <property type="match status" value="1"/>
</dbReference>
<gene>
    <name evidence="2" type="ORF">CPT03_19510</name>
</gene>